<dbReference type="OrthoDB" id="2375948at2"/>
<dbReference type="GO" id="GO:0009143">
    <property type="term" value="P:nucleoside triphosphate catabolic process"/>
    <property type="evidence" value="ECO:0007669"/>
    <property type="project" value="InterPro"/>
</dbReference>
<evidence type="ECO:0000313" key="1">
    <source>
        <dbReference type="EMBL" id="SIS75331.1"/>
    </source>
</evidence>
<dbReference type="InterPro" id="IPR025984">
    <property type="entry name" value="DCTPP"/>
</dbReference>
<accession>A0A1N7LNM7</accession>
<reference evidence="2" key="1">
    <citation type="submission" date="2017-01" db="EMBL/GenBank/DDBJ databases">
        <authorList>
            <person name="Varghese N."/>
            <person name="Submissions S."/>
        </authorList>
    </citation>
    <scope>NUCLEOTIDE SEQUENCE [LARGE SCALE GENOMIC DNA]</scope>
    <source>
        <strain evidence="2">DSM 16176</strain>
    </source>
</reference>
<dbReference type="STRING" id="252246.SAMN05421799_103278"/>
<dbReference type="Pfam" id="PF12643">
    <property type="entry name" value="MazG-like"/>
    <property type="match status" value="1"/>
</dbReference>
<dbReference type="GO" id="GO:0047429">
    <property type="term" value="F:nucleoside triphosphate diphosphatase activity"/>
    <property type="evidence" value="ECO:0007669"/>
    <property type="project" value="InterPro"/>
</dbReference>
<protein>
    <submittedName>
        <fullName evidence="1">MazG-like family protein</fullName>
    </submittedName>
</protein>
<sequence>MQDFALGLWKWNGAESRGSGGMAVAESIEDVLLKRLRAVEQEQIDLLQLVVDVMRHAHAGNHAMCVESLAQVVGMSYLMAHELGIPPERLDREVVLALEGMPVDPERDRQKAAEDIIQYLKSRWEGRRRDA</sequence>
<organism evidence="1 2">
    <name type="scientific">Alicyclobacillus vulcanalis</name>
    <dbReference type="NCBI Taxonomy" id="252246"/>
    <lineage>
        <taxon>Bacteria</taxon>
        <taxon>Bacillati</taxon>
        <taxon>Bacillota</taxon>
        <taxon>Bacilli</taxon>
        <taxon>Bacillales</taxon>
        <taxon>Alicyclobacillaceae</taxon>
        <taxon>Alicyclobacillus</taxon>
    </lineage>
</organism>
<dbReference type="Proteomes" id="UP000186156">
    <property type="component" value="Unassembled WGS sequence"/>
</dbReference>
<name>A0A1N7LNM7_9BACL</name>
<gene>
    <name evidence="1" type="ORF">SAMN05421799_103278</name>
</gene>
<evidence type="ECO:0000313" key="2">
    <source>
        <dbReference type="Proteomes" id="UP000186156"/>
    </source>
</evidence>
<proteinExistence type="predicted"/>
<dbReference type="EMBL" id="FTOO01000003">
    <property type="protein sequence ID" value="SIS75331.1"/>
    <property type="molecule type" value="Genomic_DNA"/>
</dbReference>
<dbReference type="AlphaFoldDB" id="A0A1N7LNM7"/>
<keyword evidence="2" id="KW-1185">Reference proteome</keyword>